<dbReference type="AlphaFoldDB" id="A0AAV4F032"/>
<protein>
    <submittedName>
        <fullName evidence="1">Susd and RagB outer membrane lipoprotein</fullName>
    </submittedName>
</protein>
<gene>
    <name evidence="1" type="ORF">ElyMa_001977500</name>
</gene>
<comment type="caution">
    <text evidence="1">The sequence shown here is derived from an EMBL/GenBank/DDBJ whole genome shotgun (WGS) entry which is preliminary data.</text>
</comment>
<dbReference type="SUPFAM" id="SSF48452">
    <property type="entry name" value="TPR-like"/>
    <property type="match status" value="1"/>
</dbReference>
<keyword evidence="2" id="KW-1185">Reference proteome</keyword>
<evidence type="ECO:0000313" key="2">
    <source>
        <dbReference type="Proteomes" id="UP000762676"/>
    </source>
</evidence>
<dbReference type="InterPro" id="IPR011990">
    <property type="entry name" value="TPR-like_helical_dom_sf"/>
</dbReference>
<dbReference type="InterPro" id="IPR024302">
    <property type="entry name" value="SusD-like"/>
</dbReference>
<accession>A0AAV4F032</accession>
<evidence type="ECO:0000313" key="1">
    <source>
        <dbReference type="EMBL" id="GFR66713.1"/>
    </source>
</evidence>
<dbReference type="EMBL" id="BMAT01004028">
    <property type="protein sequence ID" value="GFR66713.1"/>
    <property type="molecule type" value="Genomic_DNA"/>
</dbReference>
<proteinExistence type="predicted"/>
<dbReference type="Proteomes" id="UP000762676">
    <property type="component" value="Unassembled WGS sequence"/>
</dbReference>
<sequence length="476" mass="54716">MQVIHSLFTDIYANYFATTAKNFDSDQFTLVGKWINIGWESWYSECSPQIKLVEDFTKGKYPIENAIMKVWRVYHYSRITDLWGPIPYSKFGNEKTSVPYDSQQDIYKDFFKTLSAATNVLNAHKDKTSAFGSNDIIYKGDVAKWLKFANSLHLRLAMRIRYADKTMAKQEAEKAVRPENGGVMESNKDNAFVKTETFYKNPYNTITQWGEFRMSADMESILKGYKDPRVQNYFDKAKPLDPEKNDDTTFIDRKDDPSGLEFDYEGFRNGQTKTEKAKKLNKYSDMAAPYRVNGGEGPSWPVMRFAEVNFLKAEGALMGWNMAGGTTEDFYNQGIKASLLEYGYEDKDLSGAQYTISTSLPLGFQSNNSNDAVSKVPVKFEGNDKEKKLEQIITQKWIALFPNSEEAYAERRRTGYPKLYDRAHSLNPDIPKDRIPRRLPYASSEKTNNKKAVDIAINKYLRGSDKGSTKLWWDQK</sequence>
<name>A0AAV4F032_9GAST</name>
<reference evidence="1 2" key="1">
    <citation type="journal article" date="2021" name="Elife">
        <title>Chloroplast acquisition without the gene transfer in kleptoplastic sea slugs, Plakobranchus ocellatus.</title>
        <authorList>
            <person name="Maeda T."/>
            <person name="Takahashi S."/>
            <person name="Yoshida T."/>
            <person name="Shimamura S."/>
            <person name="Takaki Y."/>
            <person name="Nagai Y."/>
            <person name="Toyoda A."/>
            <person name="Suzuki Y."/>
            <person name="Arimoto A."/>
            <person name="Ishii H."/>
            <person name="Satoh N."/>
            <person name="Nishiyama T."/>
            <person name="Hasebe M."/>
            <person name="Maruyama T."/>
            <person name="Minagawa J."/>
            <person name="Obokata J."/>
            <person name="Shigenobu S."/>
        </authorList>
    </citation>
    <scope>NUCLEOTIDE SEQUENCE [LARGE SCALE GENOMIC DNA]</scope>
</reference>
<keyword evidence="1" id="KW-0449">Lipoprotein</keyword>
<dbReference type="Pfam" id="PF12741">
    <property type="entry name" value="SusD-like"/>
    <property type="match status" value="1"/>
</dbReference>
<dbReference type="Gene3D" id="1.25.40.390">
    <property type="match status" value="1"/>
</dbReference>
<organism evidence="1 2">
    <name type="scientific">Elysia marginata</name>
    <dbReference type="NCBI Taxonomy" id="1093978"/>
    <lineage>
        <taxon>Eukaryota</taxon>
        <taxon>Metazoa</taxon>
        <taxon>Spiralia</taxon>
        <taxon>Lophotrochozoa</taxon>
        <taxon>Mollusca</taxon>
        <taxon>Gastropoda</taxon>
        <taxon>Heterobranchia</taxon>
        <taxon>Euthyneura</taxon>
        <taxon>Panpulmonata</taxon>
        <taxon>Sacoglossa</taxon>
        <taxon>Placobranchoidea</taxon>
        <taxon>Plakobranchidae</taxon>
        <taxon>Elysia</taxon>
    </lineage>
</organism>